<dbReference type="AlphaFoldDB" id="W9AUF9"/>
<evidence type="ECO:0000313" key="2">
    <source>
        <dbReference type="EMBL" id="CDO06231.1"/>
    </source>
</evidence>
<evidence type="ECO:0000313" key="3">
    <source>
        <dbReference type="Proteomes" id="UP000028870"/>
    </source>
</evidence>
<dbReference type="Proteomes" id="UP000028870">
    <property type="component" value="Unassembled WGS sequence"/>
</dbReference>
<dbReference type="InterPro" id="IPR041413">
    <property type="entry name" value="MLTR_LBD"/>
</dbReference>
<dbReference type="Pfam" id="PF17765">
    <property type="entry name" value="MLTR_LBD"/>
    <property type="match status" value="1"/>
</dbReference>
<sequence length="268" mass="30116">MATIGSAAQVGPLLREWRQRRRLTQLELALDAGVSARHLSFIETGRSKPGREMLLRLGERLDMPFRERNRLLLAAGHAPAFPEHPFGAPELAPIREALERILKSHEPYPAVVFDRQWNLVAANAAIQPLIATIDRALLVPPVNVLRVALALTPQIINASDVMGYFRDRIQRQLTDTSDKQLEQLLHEFEEYLPREDRHAARESDFAQNLGPVRVRAPDGGEWSFFGMFGTFDMPFEVTISELAIEMLFPADRTTAEAFESLARQGGDG</sequence>
<dbReference type="InterPro" id="IPR010982">
    <property type="entry name" value="Lambda_DNA-bd_dom_sf"/>
</dbReference>
<dbReference type="STRING" id="258533.BN977_01013"/>
<keyword evidence="3" id="KW-1185">Reference proteome</keyword>
<dbReference type="PANTHER" id="PTHR35010">
    <property type="entry name" value="BLL4672 PROTEIN-RELATED"/>
    <property type="match status" value="1"/>
</dbReference>
<dbReference type="CDD" id="cd00093">
    <property type="entry name" value="HTH_XRE"/>
    <property type="match status" value="1"/>
</dbReference>
<dbReference type="OrthoDB" id="2959414at2"/>
<dbReference type="InterPro" id="IPR001387">
    <property type="entry name" value="Cro/C1-type_HTH"/>
</dbReference>
<evidence type="ECO:0000259" key="1">
    <source>
        <dbReference type="PROSITE" id="PS50943"/>
    </source>
</evidence>
<dbReference type="PANTHER" id="PTHR35010:SF4">
    <property type="entry name" value="BLL5781 PROTEIN"/>
    <property type="match status" value="1"/>
</dbReference>
<dbReference type="EMBL" id="CCBB010000001">
    <property type="protein sequence ID" value="CDO06231.1"/>
    <property type="molecule type" value="Genomic_DNA"/>
</dbReference>
<dbReference type="Gene3D" id="1.10.260.40">
    <property type="entry name" value="lambda repressor-like DNA-binding domains"/>
    <property type="match status" value="1"/>
</dbReference>
<reference evidence="2" key="2">
    <citation type="submission" date="2014-03" db="EMBL/GenBank/DDBJ databases">
        <authorList>
            <person name="Urmite Genomes"/>
        </authorList>
    </citation>
    <scope>NUCLEOTIDE SEQUENCE</scope>
    <source>
        <strain evidence="2">DSM 44829</strain>
    </source>
</reference>
<reference evidence="2" key="1">
    <citation type="submission" date="2014-03" db="EMBL/GenBank/DDBJ databases">
        <title>Draft Genome Sequence of Mycobacterium cosmeticum DSM 44829.</title>
        <authorList>
            <person name="Croce O."/>
            <person name="Robert C."/>
            <person name="Raoult D."/>
            <person name="Drancourt M."/>
        </authorList>
    </citation>
    <scope>NUCLEOTIDE SEQUENCE [LARGE SCALE GENOMIC DNA]</scope>
    <source>
        <strain evidence="2">DSM 44829</strain>
    </source>
</reference>
<organism evidence="2 3">
    <name type="scientific">Mycolicibacterium cosmeticum</name>
    <dbReference type="NCBI Taxonomy" id="258533"/>
    <lineage>
        <taxon>Bacteria</taxon>
        <taxon>Bacillati</taxon>
        <taxon>Actinomycetota</taxon>
        <taxon>Actinomycetes</taxon>
        <taxon>Mycobacteriales</taxon>
        <taxon>Mycobacteriaceae</taxon>
        <taxon>Mycolicibacterium</taxon>
    </lineage>
</organism>
<dbReference type="SMART" id="SM00530">
    <property type="entry name" value="HTH_XRE"/>
    <property type="match status" value="1"/>
</dbReference>
<dbReference type="SUPFAM" id="SSF47413">
    <property type="entry name" value="lambda repressor-like DNA-binding domains"/>
    <property type="match status" value="1"/>
</dbReference>
<dbReference type="eggNOG" id="COG1396">
    <property type="taxonomic scope" value="Bacteria"/>
</dbReference>
<accession>W9AUF9</accession>
<dbReference type="GO" id="GO:0003677">
    <property type="term" value="F:DNA binding"/>
    <property type="evidence" value="ECO:0007669"/>
    <property type="project" value="InterPro"/>
</dbReference>
<gene>
    <name evidence="2" type="ORF">BN977_01013</name>
</gene>
<proteinExistence type="predicted"/>
<dbReference type="RefSeq" id="WP_036396582.1">
    <property type="nucleotide sequence ID" value="NZ_CCBB010000001.1"/>
</dbReference>
<feature type="domain" description="HTH cro/C1-type" evidence="1">
    <location>
        <begin position="14"/>
        <end position="68"/>
    </location>
</feature>
<name>W9AUF9_MYCCO</name>
<dbReference type="Pfam" id="PF01381">
    <property type="entry name" value="HTH_3"/>
    <property type="match status" value="1"/>
</dbReference>
<comment type="caution">
    <text evidence="2">The sequence shown here is derived from an EMBL/GenBank/DDBJ whole genome shotgun (WGS) entry which is preliminary data.</text>
</comment>
<protein>
    <submittedName>
        <fullName evidence="2">XRE family transcriptional regulator</fullName>
    </submittedName>
</protein>
<dbReference type="PROSITE" id="PS50943">
    <property type="entry name" value="HTH_CROC1"/>
    <property type="match status" value="1"/>
</dbReference>
<dbReference type="Gene3D" id="3.30.450.180">
    <property type="match status" value="1"/>
</dbReference>